<comment type="caution">
    <text evidence="3">The sequence shown here is derived from an EMBL/GenBank/DDBJ whole genome shotgun (WGS) entry which is preliminary data.</text>
</comment>
<dbReference type="RefSeq" id="WP_244074418.1">
    <property type="nucleotide sequence ID" value="NZ_BQNL01000001.1"/>
</dbReference>
<dbReference type="PROSITE" id="PS51257">
    <property type="entry name" value="PROKAR_LIPOPROTEIN"/>
    <property type="match status" value="1"/>
</dbReference>
<evidence type="ECO:0000313" key="4">
    <source>
        <dbReference type="Proteomes" id="UP001055048"/>
    </source>
</evidence>
<reference evidence="3" key="1">
    <citation type="submission" date="2022-01" db="EMBL/GenBank/DDBJ databases">
        <title>Novel bile acid biosynthetic pathways are enriched in the microbiome of centenarians.</title>
        <authorList>
            <person name="Sato Y."/>
            <person name="Atarashi K."/>
            <person name="Plichta R.D."/>
            <person name="Arai Y."/>
            <person name="Sasajima S."/>
            <person name="Kearney M.S."/>
            <person name="Suda W."/>
            <person name="Takeshita K."/>
            <person name="Sasaki T."/>
            <person name="Okamoto S."/>
            <person name="Skelly N.A."/>
            <person name="Okamura Y."/>
            <person name="Vlamakis H."/>
            <person name="Li Y."/>
            <person name="Tanoue T."/>
            <person name="Takei H."/>
            <person name="Nittono H."/>
            <person name="Narushima S."/>
            <person name="Irie J."/>
            <person name="Itoh H."/>
            <person name="Moriya K."/>
            <person name="Sugiura Y."/>
            <person name="Suematsu M."/>
            <person name="Moritoki N."/>
            <person name="Shibata S."/>
            <person name="Littman R.D."/>
            <person name="Fischbach A.M."/>
            <person name="Uwamino Y."/>
            <person name="Inoue T."/>
            <person name="Honda A."/>
            <person name="Hattori M."/>
            <person name="Murai T."/>
            <person name="Xavier J.R."/>
            <person name="Hirose N."/>
            <person name="Honda K."/>
        </authorList>
    </citation>
    <scope>NUCLEOTIDE SEQUENCE</scope>
    <source>
        <strain evidence="3">CE91-St12</strain>
    </source>
</reference>
<evidence type="ECO:0000259" key="2">
    <source>
        <dbReference type="Pfam" id="PF20200"/>
    </source>
</evidence>
<dbReference type="Proteomes" id="UP001055048">
    <property type="component" value="Unassembled WGS sequence"/>
</dbReference>
<sequence>MNKILKRLFRPAGLLVLTGLWMAGCTLHEEPEPIANGEVGVDPTEVTVNARLSLRLTVSDAASKALSTRAEDEEAYLHRFIVEAYLSDASSIRQVVYEEVVPGRTLLTIPVDLKLHARPYRLAVWVDYVKADGRDDWFYDTTALTPVINNGRYQGNTEWKDAFYAMQEVDLSSYRDDWNVQVPLELTLTRPMARYRLLATDLDKLMAKVAAGEVEGSKFTIRVKYNDYLPMGFDVLTGRLRNPLLYMSYNKTFTLPATPVKDFEIGFDYVLCNEADTAVPVEVEVVDEKGKTVARSIIRLRCTPGMNTTVRDNFLTADPALAEDGVGIDPDFDNETDMEVEVI</sequence>
<feature type="signal peptide" evidence="1">
    <location>
        <begin position="1"/>
        <end position="23"/>
    </location>
</feature>
<protein>
    <recommendedName>
        <fullName evidence="2">DUF6562 domain-containing protein</fullName>
    </recommendedName>
</protein>
<dbReference type="InterPro" id="IPR046692">
    <property type="entry name" value="DUF6562"/>
</dbReference>
<proteinExistence type="predicted"/>
<feature type="chain" id="PRO_5041340727" description="DUF6562 domain-containing protein" evidence="1">
    <location>
        <begin position="24"/>
        <end position="343"/>
    </location>
</feature>
<keyword evidence="1" id="KW-0732">Signal</keyword>
<dbReference type="EMBL" id="BQNL01000001">
    <property type="protein sequence ID" value="GKH13428.1"/>
    <property type="molecule type" value="Genomic_DNA"/>
</dbReference>
<evidence type="ECO:0000256" key="1">
    <source>
        <dbReference type="SAM" id="SignalP"/>
    </source>
</evidence>
<dbReference type="AlphaFoldDB" id="A0AA37JRT4"/>
<feature type="domain" description="DUF6562" evidence="2">
    <location>
        <begin position="43"/>
        <end position="340"/>
    </location>
</feature>
<name>A0AA37JRT4_BACUN</name>
<evidence type="ECO:0000313" key="3">
    <source>
        <dbReference type="EMBL" id="GKH13428.1"/>
    </source>
</evidence>
<dbReference type="Pfam" id="PF20200">
    <property type="entry name" value="DUF6562"/>
    <property type="match status" value="1"/>
</dbReference>
<organism evidence="3 4">
    <name type="scientific">Bacteroides uniformis</name>
    <dbReference type="NCBI Taxonomy" id="820"/>
    <lineage>
        <taxon>Bacteria</taxon>
        <taxon>Pseudomonadati</taxon>
        <taxon>Bacteroidota</taxon>
        <taxon>Bacteroidia</taxon>
        <taxon>Bacteroidales</taxon>
        <taxon>Bacteroidaceae</taxon>
        <taxon>Bacteroides</taxon>
    </lineage>
</organism>
<gene>
    <name evidence="3" type="ORF">CE91St12_16380</name>
</gene>
<accession>A0AA37JRT4</accession>